<feature type="region of interest" description="Disordered" evidence="1">
    <location>
        <begin position="457"/>
        <end position="589"/>
    </location>
</feature>
<reference evidence="2" key="1">
    <citation type="submission" date="2023-08" db="EMBL/GenBank/DDBJ databases">
        <authorList>
            <person name="Chen Y."/>
            <person name="Shah S."/>
            <person name="Dougan E. K."/>
            <person name="Thang M."/>
            <person name="Chan C."/>
        </authorList>
    </citation>
    <scope>NUCLEOTIDE SEQUENCE</scope>
</reference>
<feature type="compositionally biased region" description="Basic and acidic residues" evidence="1">
    <location>
        <begin position="536"/>
        <end position="546"/>
    </location>
</feature>
<evidence type="ECO:0000313" key="3">
    <source>
        <dbReference type="Proteomes" id="UP001178507"/>
    </source>
</evidence>
<feature type="compositionally biased region" description="Polar residues" evidence="1">
    <location>
        <begin position="496"/>
        <end position="511"/>
    </location>
</feature>
<comment type="caution">
    <text evidence="2">The sequence shown here is derived from an EMBL/GenBank/DDBJ whole genome shotgun (WGS) entry which is preliminary data.</text>
</comment>
<dbReference type="Proteomes" id="UP001178507">
    <property type="component" value="Unassembled WGS sequence"/>
</dbReference>
<accession>A0AA36NFB8</accession>
<keyword evidence="3" id="KW-1185">Reference proteome</keyword>
<dbReference type="AlphaFoldDB" id="A0AA36NFB8"/>
<name>A0AA36NFB8_9DINO</name>
<gene>
    <name evidence="2" type="ORF">EVOR1521_LOCUS24377</name>
</gene>
<dbReference type="EMBL" id="CAUJNA010003403">
    <property type="protein sequence ID" value="CAJ1401181.1"/>
    <property type="molecule type" value="Genomic_DNA"/>
</dbReference>
<protein>
    <submittedName>
        <fullName evidence="2">Uncharacterized protein</fullName>
    </submittedName>
</protein>
<feature type="compositionally biased region" description="Low complexity" evidence="1">
    <location>
        <begin position="520"/>
        <end position="529"/>
    </location>
</feature>
<proteinExistence type="predicted"/>
<evidence type="ECO:0000256" key="1">
    <source>
        <dbReference type="SAM" id="MobiDB-lite"/>
    </source>
</evidence>
<organism evidence="2 3">
    <name type="scientific">Effrenium voratum</name>
    <dbReference type="NCBI Taxonomy" id="2562239"/>
    <lineage>
        <taxon>Eukaryota</taxon>
        <taxon>Sar</taxon>
        <taxon>Alveolata</taxon>
        <taxon>Dinophyceae</taxon>
        <taxon>Suessiales</taxon>
        <taxon>Symbiodiniaceae</taxon>
        <taxon>Effrenium</taxon>
    </lineage>
</organism>
<evidence type="ECO:0000313" key="2">
    <source>
        <dbReference type="EMBL" id="CAJ1401181.1"/>
    </source>
</evidence>
<sequence length="589" mass="65397">MAELMEGVVLQGPFPLEDIEMTIREGKRCYDSEVDSWRGRGLHSGARRSLAPRSELLALAWHRAWGKEQEAEKHWQALRQEQPQLFDGEVWCLSSFSVQKDPIPRLRLEMQETSFKYVLYTHLTTAGQSMDASRRSGACGLMALTETTEGLLVFGQRSRHVGAFPGYFHCVPAGNVDVPDLLQIAQKELLEEMAVAWEEVASCSIFALMDTGAEQGHKYEFVLSMRLSLPAPEVLRRYQIAEDKKEHEAFVFVRPRGVEPVSSVPTVTSREFLAEYQITDVARRSLQLLDLTRFLRWLGKILPGRIHEFTPQGICISAYGLVSLYDTQHTARLARFLLEVLALAHMELEDHVFHEDLPSHLARAQQAFDRVSEQLSSLRASRVKASPSKASSGETEAAEGVRQFKEAKEELKQGLEALRASRSAHLALRRQVAQELQGLDLSWDRGVVSSILAASGLGPKRFDSEPQADAEAAASKLSEVPETDSPLPSPPCTPSRDATSSPSQAKATSPNRAILHTPVRRSSAAAKAVRWTRPVSPKDHIRDLPERPSPGLRRTSLDRLGYSPNASPGVSPFRESAGKNVRSQVSCSN</sequence>
<feature type="region of interest" description="Disordered" evidence="1">
    <location>
        <begin position="379"/>
        <end position="400"/>
    </location>
</feature>